<dbReference type="InterPro" id="IPR036047">
    <property type="entry name" value="F-box-like_dom_sf"/>
</dbReference>
<feature type="region of interest" description="Disordered" evidence="1">
    <location>
        <begin position="1"/>
        <end position="26"/>
    </location>
</feature>
<gene>
    <name evidence="4" type="ORF">BAE44_0012632</name>
</gene>
<proteinExistence type="predicted"/>
<dbReference type="InterPro" id="IPR001810">
    <property type="entry name" value="F-box_dom"/>
</dbReference>
<sequence length="412" mass="46050">MPSAAIVRPRKRPRLGEYPTPWPSSSSPLAPLPLDLLLEIAGLTDPATLVRCAATCKDLHRRIGDTSFRHRLRHGNRFVRSLLRGHLVQERDKAKHVALNAAWCSPTALADEDKPFTLHGRPVAAYDGLVLARVTEQPDVEVELLRVYNSATGRYQTLPPGPKFSGQDILLVGDGEGGGVVGRSFKVLNVKLVVLTNHHRCLKIQTFSSEHGAWGPFTKIPIPLRHQSNLMRLLGNHRPLTLLGKPLVFGDAVHLLCWTYYILTLHDVGAAPRVTWTELPSSFPCCQPDQVLLATSTAGSSPIVLVADINKICAWSRSQCTGKWKKRPQVVIRNQAIIDTSQRMLENVQLKWFGERSGVVLIHMPDRGDFCWLDLRTKEIIRSSAGRTPDIEYYFPYEMNLSAWVPTFGKTF</sequence>
<dbReference type="PANTHER" id="PTHR35828">
    <property type="entry name" value="OS08G0203800 PROTEIN-RELATED"/>
    <property type="match status" value="1"/>
</dbReference>
<evidence type="ECO:0000259" key="3">
    <source>
        <dbReference type="Pfam" id="PF24523"/>
    </source>
</evidence>
<evidence type="ECO:0000313" key="5">
    <source>
        <dbReference type="Proteomes" id="UP000095767"/>
    </source>
</evidence>
<evidence type="ECO:0000313" key="4">
    <source>
        <dbReference type="EMBL" id="OEL26349.1"/>
    </source>
</evidence>
<dbReference type="EMBL" id="LWDX02034850">
    <property type="protein sequence ID" value="OEL26349.1"/>
    <property type="molecule type" value="Genomic_DNA"/>
</dbReference>
<dbReference type="InterPro" id="IPR056016">
    <property type="entry name" value="DUF7595"/>
</dbReference>
<dbReference type="Pfam" id="PF24523">
    <property type="entry name" value="DUF7595"/>
    <property type="match status" value="1"/>
</dbReference>
<feature type="domain" description="DUF7595" evidence="3">
    <location>
        <begin position="121"/>
        <end position="381"/>
    </location>
</feature>
<dbReference type="OrthoDB" id="695200at2759"/>
<accession>A0A1E5VMI8</accession>
<evidence type="ECO:0008006" key="6">
    <source>
        <dbReference type="Google" id="ProtNLM"/>
    </source>
</evidence>
<evidence type="ECO:0000259" key="2">
    <source>
        <dbReference type="Pfam" id="PF12937"/>
    </source>
</evidence>
<dbReference type="Pfam" id="PF12937">
    <property type="entry name" value="F-box-like"/>
    <property type="match status" value="1"/>
</dbReference>
<dbReference type="AlphaFoldDB" id="A0A1E5VMI8"/>
<dbReference type="PANTHER" id="PTHR35828:SF23">
    <property type="entry name" value="F-BOX DOMAIN-CONTAINING PROTEIN"/>
    <property type="match status" value="1"/>
</dbReference>
<organism evidence="4 5">
    <name type="scientific">Dichanthelium oligosanthes</name>
    <dbReference type="NCBI Taxonomy" id="888268"/>
    <lineage>
        <taxon>Eukaryota</taxon>
        <taxon>Viridiplantae</taxon>
        <taxon>Streptophyta</taxon>
        <taxon>Embryophyta</taxon>
        <taxon>Tracheophyta</taxon>
        <taxon>Spermatophyta</taxon>
        <taxon>Magnoliopsida</taxon>
        <taxon>Liliopsida</taxon>
        <taxon>Poales</taxon>
        <taxon>Poaceae</taxon>
        <taxon>PACMAD clade</taxon>
        <taxon>Panicoideae</taxon>
        <taxon>Panicodae</taxon>
        <taxon>Paniceae</taxon>
        <taxon>Dichantheliinae</taxon>
        <taxon>Dichanthelium</taxon>
    </lineage>
</organism>
<dbReference type="Proteomes" id="UP000095767">
    <property type="component" value="Unassembled WGS sequence"/>
</dbReference>
<evidence type="ECO:0000256" key="1">
    <source>
        <dbReference type="SAM" id="MobiDB-lite"/>
    </source>
</evidence>
<name>A0A1E5VMI8_9POAL</name>
<feature type="domain" description="F-box" evidence="2">
    <location>
        <begin position="32"/>
        <end position="72"/>
    </location>
</feature>
<keyword evidence="5" id="KW-1185">Reference proteome</keyword>
<reference evidence="4 5" key="1">
    <citation type="submission" date="2016-09" db="EMBL/GenBank/DDBJ databases">
        <title>The draft genome of Dichanthelium oligosanthes: A C3 panicoid grass species.</title>
        <authorList>
            <person name="Studer A.J."/>
            <person name="Schnable J.C."/>
            <person name="Brutnell T.P."/>
        </authorList>
    </citation>
    <scope>NUCLEOTIDE SEQUENCE [LARGE SCALE GENOMIC DNA]</scope>
    <source>
        <strain evidence="5">cv. Kellogg 1175</strain>
        <tissue evidence="4">Leaf</tissue>
    </source>
</reference>
<dbReference type="SUPFAM" id="SSF81383">
    <property type="entry name" value="F-box domain"/>
    <property type="match status" value="1"/>
</dbReference>
<protein>
    <recommendedName>
        <fullName evidence="6">F-box domain-containing protein</fullName>
    </recommendedName>
</protein>
<comment type="caution">
    <text evidence="4">The sequence shown here is derived from an EMBL/GenBank/DDBJ whole genome shotgun (WGS) entry which is preliminary data.</text>
</comment>